<gene>
    <name evidence="9" type="ORF">SAMN05421877_11382</name>
</gene>
<name>A0A1H6C5S5_9SPHI</name>
<evidence type="ECO:0000313" key="10">
    <source>
        <dbReference type="Proteomes" id="UP000236731"/>
    </source>
</evidence>
<evidence type="ECO:0000259" key="5">
    <source>
        <dbReference type="Pfam" id="PF05592"/>
    </source>
</evidence>
<accession>A0A1H6C5S5</accession>
<evidence type="ECO:0000256" key="3">
    <source>
        <dbReference type="ARBA" id="ARBA00022801"/>
    </source>
</evidence>
<dbReference type="PIRSF" id="PIRSF010631">
    <property type="entry name" value="A-rhamnsds"/>
    <property type="match status" value="1"/>
</dbReference>
<dbReference type="PANTHER" id="PTHR33307:SF11">
    <property type="entry name" value="ALPHA-L-RHAMNOSIDASE"/>
    <property type="match status" value="1"/>
</dbReference>
<evidence type="ECO:0000259" key="6">
    <source>
        <dbReference type="Pfam" id="PF08531"/>
    </source>
</evidence>
<dbReference type="InterPro" id="IPR035396">
    <property type="entry name" value="Bac_rhamnosid6H"/>
</dbReference>
<dbReference type="GO" id="GO:0030596">
    <property type="term" value="F:alpha-L-rhamnosidase activity"/>
    <property type="evidence" value="ECO:0007669"/>
    <property type="project" value="UniProtKB-EC"/>
</dbReference>
<dbReference type="Gene3D" id="1.50.10.10">
    <property type="match status" value="1"/>
</dbReference>
<feature type="domain" description="Alpha-L-rhamnosidase C-terminal" evidence="8">
    <location>
        <begin position="805"/>
        <end position="874"/>
    </location>
</feature>
<dbReference type="EMBL" id="FNUT01000013">
    <property type="protein sequence ID" value="SEG68304.1"/>
    <property type="molecule type" value="Genomic_DNA"/>
</dbReference>
<dbReference type="Gene3D" id="2.60.420.10">
    <property type="entry name" value="Maltose phosphorylase, domain 3"/>
    <property type="match status" value="1"/>
</dbReference>
<dbReference type="InterPro" id="IPR008902">
    <property type="entry name" value="Rhamnosid_concanavalin"/>
</dbReference>
<feature type="domain" description="Bacterial alpha-L-rhamnosidase N-terminal" evidence="6">
    <location>
        <begin position="181"/>
        <end position="350"/>
    </location>
</feature>
<dbReference type="EC" id="3.2.1.40" evidence="2"/>
<feature type="chain" id="PRO_5009294597" description="alpha-L-rhamnosidase" evidence="4">
    <location>
        <begin position="20"/>
        <end position="911"/>
    </location>
</feature>
<feature type="domain" description="Alpha-L-rhamnosidase concanavalin-like" evidence="5">
    <location>
        <begin position="362"/>
        <end position="448"/>
    </location>
</feature>
<keyword evidence="3" id="KW-0378">Hydrolase</keyword>
<evidence type="ECO:0000259" key="7">
    <source>
        <dbReference type="Pfam" id="PF17389"/>
    </source>
</evidence>
<dbReference type="Pfam" id="PF17389">
    <property type="entry name" value="Bac_rhamnosid6H"/>
    <property type="match status" value="1"/>
</dbReference>
<evidence type="ECO:0000256" key="1">
    <source>
        <dbReference type="ARBA" id="ARBA00001445"/>
    </source>
</evidence>
<evidence type="ECO:0000313" key="9">
    <source>
        <dbReference type="EMBL" id="SEG68304.1"/>
    </source>
</evidence>
<dbReference type="Pfam" id="PF25788">
    <property type="entry name" value="Ig_Rha78A_N"/>
    <property type="match status" value="1"/>
</dbReference>
<dbReference type="SUPFAM" id="SSF48208">
    <property type="entry name" value="Six-hairpin glycosidases"/>
    <property type="match status" value="1"/>
</dbReference>
<dbReference type="Gene3D" id="2.60.120.260">
    <property type="entry name" value="Galactose-binding domain-like"/>
    <property type="match status" value="2"/>
</dbReference>
<dbReference type="Pfam" id="PF05592">
    <property type="entry name" value="Bac_rhamnosid"/>
    <property type="match status" value="1"/>
</dbReference>
<reference evidence="10" key="1">
    <citation type="submission" date="2016-10" db="EMBL/GenBank/DDBJ databases">
        <authorList>
            <person name="Varghese N."/>
            <person name="Submissions S."/>
        </authorList>
    </citation>
    <scope>NUCLEOTIDE SEQUENCE [LARGE SCALE GENOMIC DNA]</scope>
    <source>
        <strain evidence="10">DSM 22361</strain>
    </source>
</reference>
<dbReference type="GO" id="GO:0005975">
    <property type="term" value="P:carbohydrate metabolic process"/>
    <property type="evidence" value="ECO:0007669"/>
    <property type="project" value="InterPro"/>
</dbReference>
<evidence type="ECO:0000256" key="2">
    <source>
        <dbReference type="ARBA" id="ARBA00012652"/>
    </source>
</evidence>
<dbReference type="InterPro" id="IPR035398">
    <property type="entry name" value="Bac_rhamnosid_C"/>
</dbReference>
<evidence type="ECO:0000259" key="8">
    <source>
        <dbReference type="Pfam" id="PF17390"/>
    </source>
</evidence>
<proteinExistence type="predicted"/>
<comment type="catalytic activity">
    <reaction evidence="1">
        <text>Hydrolysis of terminal non-reducing alpha-L-rhamnose residues in alpha-L-rhamnosides.</text>
        <dbReference type="EC" id="3.2.1.40"/>
    </reaction>
</comment>
<dbReference type="InterPro" id="IPR016007">
    <property type="entry name" value="Alpha_rhamnosid"/>
</dbReference>
<dbReference type="InterPro" id="IPR013783">
    <property type="entry name" value="Ig-like_fold"/>
</dbReference>
<sequence length="911" mass="103666">MKSFIRFCLYIIFSAMQMAYGQLRVSEVTVEGKENPIGVQTLVPQFSWKLLSNANGTYQKGYRIQVFQETINQQERAVWDSEWVSSEKSLYIPYDGASLLPGTSYRFHIAVKDQHGNLAKKENNYFHTGLLKEEDWGNAKWIAKEQLPDSLINPLPLSSSKLRLEKQYELPVFRKSFKVTKKLSSAFAYISGLGHFELLLNGAAVDDAFLQPGWTKYDKEAFYVVYDLTNRIHQGDNVFGVLLGNGFYYVPPIKGRYQKHKVAFGLPKLKMKLILRYDDGSSEVIDSNQSWKTHRSPITFSSIYGGEDVDARILPENWATNTFNDDSWAKALQVEGPALIAQEIYPNKVMQSFKPLTEKVIDEKTRLYDFGQNASGIINIRMKANKGDTIRIYPAELLKDGRITQKHTGSPHYYQYVFADGKEVSWSPKFSYYGFRFAEVELMPKSGSSVKILGIQADHIRNSTSHSGTFTSSDTLFNQIHNLINWGIKSNMVSVFTDCPHREKLGWLEQLHLMGPSVQYNFDAKLLFKKALRDMRNSQTSSGLIPEIAPEYVQFDWGGDMFRDSPEWGSSAIILPWYAYQWYGDISFLHDNYDMMKGYLQYLQGKAKDHILFQGLSDWYDIGPERPGVSQLTPKGITATSIYYYDLGIMAKIAKLLGKENDVNTYTILQNKVGESFNKHFFDPKTAKYATGSQTSQAMPLYLGLVSPENKEKVLENLIQDIYSKDTSFTSGDVGHRYLIQVLSDHGYDQLIYDMHKDDTRPGYGYQIRKGATALTESWAALPNVSNNHFMLGHLMEWFHSGLGGIKQAPESVGFQHVWIAPKLLDRKMDVQVQYETPYGPVEVDRKTSISGQILTIQIPVGARATVELPKANHWKVLGEGAQPIKDAANPLSQYWQLPSGKYEFQHEVID</sequence>
<dbReference type="Proteomes" id="UP000236731">
    <property type="component" value="Unassembled WGS sequence"/>
</dbReference>
<feature type="signal peptide" evidence="4">
    <location>
        <begin position="1"/>
        <end position="19"/>
    </location>
</feature>
<dbReference type="InterPro" id="IPR013737">
    <property type="entry name" value="Bac_rhamnosid_N"/>
</dbReference>
<keyword evidence="10" id="KW-1185">Reference proteome</keyword>
<dbReference type="AlphaFoldDB" id="A0A1H6C5S5"/>
<dbReference type="Pfam" id="PF08531">
    <property type="entry name" value="Bac_rhamnosid_N"/>
    <property type="match status" value="1"/>
</dbReference>
<dbReference type="PANTHER" id="PTHR33307">
    <property type="entry name" value="ALPHA-RHAMNOSIDASE (EUROFUNG)"/>
    <property type="match status" value="1"/>
</dbReference>
<dbReference type="Gene3D" id="2.60.40.10">
    <property type="entry name" value="Immunoglobulins"/>
    <property type="match status" value="1"/>
</dbReference>
<dbReference type="InterPro" id="IPR012341">
    <property type="entry name" value="6hp_glycosidase-like_sf"/>
</dbReference>
<evidence type="ECO:0000256" key="4">
    <source>
        <dbReference type="SAM" id="SignalP"/>
    </source>
</evidence>
<keyword evidence="4" id="KW-0732">Signal</keyword>
<feature type="domain" description="Alpha-L-rhamnosidase six-hairpin glycosidase" evidence="7">
    <location>
        <begin position="466"/>
        <end position="801"/>
    </location>
</feature>
<organism evidence="9 10">
    <name type="scientific">Sphingobacterium lactis</name>
    <dbReference type="NCBI Taxonomy" id="797291"/>
    <lineage>
        <taxon>Bacteria</taxon>
        <taxon>Pseudomonadati</taxon>
        <taxon>Bacteroidota</taxon>
        <taxon>Sphingobacteriia</taxon>
        <taxon>Sphingobacteriales</taxon>
        <taxon>Sphingobacteriaceae</taxon>
        <taxon>Sphingobacterium</taxon>
    </lineage>
</organism>
<dbReference type="Pfam" id="PF17390">
    <property type="entry name" value="Bac_rhamnosid_C"/>
    <property type="match status" value="1"/>
</dbReference>
<dbReference type="InterPro" id="IPR008928">
    <property type="entry name" value="6-hairpin_glycosidase_sf"/>
</dbReference>
<protein>
    <recommendedName>
        <fullName evidence="2">alpha-L-rhamnosidase</fullName>
        <ecNumber evidence="2">3.2.1.40</ecNumber>
    </recommendedName>
</protein>